<name>A0A833QS08_9POAL</name>
<sequence>MFLTDVQDVVQCPTTVVPFFGDQPFWGEMVHARGVGPAPIPIEQFNKEAVKEKANEMAKAMESEDGVTGAVNAFFKHLPSASPPPDHEEESRGIFKRLKDKFHLKPSS</sequence>
<protein>
    <submittedName>
        <fullName evidence="1">Uncharacterized protein</fullName>
    </submittedName>
</protein>
<evidence type="ECO:0000313" key="2">
    <source>
        <dbReference type="Proteomes" id="UP000623129"/>
    </source>
</evidence>
<dbReference type="SUPFAM" id="SSF53756">
    <property type="entry name" value="UDP-Glycosyltransferase/glycogen phosphorylase"/>
    <property type="match status" value="1"/>
</dbReference>
<dbReference type="InterPro" id="IPR050426">
    <property type="entry name" value="Glycosyltransferase_28"/>
</dbReference>
<dbReference type="OrthoDB" id="593448at2759"/>
<gene>
    <name evidence="1" type="ORF">FCM35_KLT06740</name>
</gene>
<dbReference type="PANTHER" id="PTHR48050">
    <property type="entry name" value="STEROL 3-BETA-GLUCOSYLTRANSFERASE"/>
    <property type="match status" value="1"/>
</dbReference>
<organism evidence="1 2">
    <name type="scientific">Carex littledalei</name>
    <dbReference type="NCBI Taxonomy" id="544730"/>
    <lineage>
        <taxon>Eukaryota</taxon>
        <taxon>Viridiplantae</taxon>
        <taxon>Streptophyta</taxon>
        <taxon>Embryophyta</taxon>
        <taxon>Tracheophyta</taxon>
        <taxon>Spermatophyta</taxon>
        <taxon>Magnoliopsida</taxon>
        <taxon>Liliopsida</taxon>
        <taxon>Poales</taxon>
        <taxon>Cyperaceae</taxon>
        <taxon>Cyperoideae</taxon>
        <taxon>Cariceae</taxon>
        <taxon>Carex</taxon>
        <taxon>Carex subgen. Euthyceras</taxon>
    </lineage>
</organism>
<dbReference type="Gene3D" id="3.40.50.2000">
    <property type="entry name" value="Glycogen Phosphorylase B"/>
    <property type="match status" value="1"/>
</dbReference>
<dbReference type="EMBL" id="SWLB01000016">
    <property type="protein sequence ID" value="KAF3328134.1"/>
    <property type="molecule type" value="Genomic_DNA"/>
</dbReference>
<keyword evidence="2" id="KW-1185">Reference proteome</keyword>
<dbReference type="Proteomes" id="UP000623129">
    <property type="component" value="Unassembled WGS sequence"/>
</dbReference>
<proteinExistence type="predicted"/>
<evidence type="ECO:0000313" key="1">
    <source>
        <dbReference type="EMBL" id="KAF3328134.1"/>
    </source>
</evidence>
<dbReference type="PANTHER" id="PTHR48050:SF13">
    <property type="entry name" value="STEROL 3-BETA-GLUCOSYLTRANSFERASE UGT80A2"/>
    <property type="match status" value="1"/>
</dbReference>
<comment type="caution">
    <text evidence="1">The sequence shown here is derived from an EMBL/GenBank/DDBJ whole genome shotgun (WGS) entry which is preliminary data.</text>
</comment>
<accession>A0A833QS08</accession>
<reference evidence="1" key="1">
    <citation type="submission" date="2020-01" db="EMBL/GenBank/DDBJ databases">
        <title>Genome sequence of Kobresia littledalei, the first chromosome-level genome in the family Cyperaceae.</title>
        <authorList>
            <person name="Qu G."/>
        </authorList>
    </citation>
    <scope>NUCLEOTIDE SEQUENCE</scope>
    <source>
        <strain evidence="1">C.B.Clarke</strain>
        <tissue evidence="1">Leaf</tissue>
    </source>
</reference>
<dbReference type="AlphaFoldDB" id="A0A833QS08"/>